<dbReference type="EMBL" id="QXFI01000029">
    <property type="protein sequence ID" value="RIV43614.1"/>
    <property type="molecule type" value="Genomic_DNA"/>
</dbReference>
<accession>A0A3A1NLG1</accession>
<evidence type="ECO:0008006" key="3">
    <source>
        <dbReference type="Google" id="ProtNLM"/>
    </source>
</evidence>
<evidence type="ECO:0000313" key="2">
    <source>
        <dbReference type="Proteomes" id="UP000266691"/>
    </source>
</evidence>
<dbReference type="InterPro" id="IPR038081">
    <property type="entry name" value="CalX-like_sf"/>
</dbReference>
<gene>
    <name evidence="1" type="ORF">D2V05_12955</name>
</gene>
<name>A0A3A1NLG1_9FLAO</name>
<dbReference type="SUPFAM" id="SSF141072">
    <property type="entry name" value="CalX-like"/>
    <property type="match status" value="1"/>
</dbReference>
<evidence type="ECO:0000313" key="1">
    <source>
        <dbReference type="EMBL" id="RIV43614.1"/>
    </source>
</evidence>
<organism evidence="1 2">
    <name type="scientific">Flagellimonas pelagia</name>
    <dbReference type="NCBI Taxonomy" id="2306998"/>
    <lineage>
        <taxon>Bacteria</taxon>
        <taxon>Pseudomonadati</taxon>
        <taxon>Bacteroidota</taxon>
        <taxon>Flavobacteriia</taxon>
        <taxon>Flavobacteriales</taxon>
        <taxon>Flavobacteriaceae</taxon>
        <taxon>Flagellimonas</taxon>
    </lineage>
</organism>
<dbReference type="Gene3D" id="2.60.40.2030">
    <property type="match status" value="1"/>
</dbReference>
<proteinExistence type="predicted"/>
<sequence>MTYKMKNIFRTLGILFVGFLLVTSCEKNEDPTIDFGEGYVQLNSTTGSIPENSSSPIVTTVLLGNDGTNPNGVTVNFTVTSSDDSRFTVTPSNGTVEIPAGEFSADILVQPLDNLDADGDVEITIELSTSSDLPIGIAGQGLVATSRDIVITDNDCPTVYSSKYAVNVYAFDEEAPSHSVDLVPVPGTDNQFTIESSWGPSFVAWATGSASYEGLYLYSGTITVNDDFTVDFVGDDSWGTGGSGTYTACGDRFEITLTQALFSGGFTVDIVMVGQ</sequence>
<dbReference type="PROSITE" id="PS51257">
    <property type="entry name" value="PROKAR_LIPOPROTEIN"/>
    <property type="match status" value="1"/>
</dbReference>
<comment type="caution">
    <text evidence="1">The sequence shown here is derived from an EMBL/GenBank/DDBJ whole genome shotgun (WGS) entry which is preliminary data.</text>
</comment>
<dbReference type="Proteomes" id="UP000266691">
    <property type="component" value="Unassembled WGS sequence"/>
</dbReference>
<protein>
    <recommendedName>
        <fullName evidence="3">Calx-beta domain-containing protein</fullName>
    </recommendedName>
</protein>
<dbReference type="AlphaFoldDB" id="A0A3A1NLG1"/>
<reference evidence="1 2" key="1">
    <citation type="submission" date="2018-08" db="EMBL/GenBank/DDBJ databases">
        <title>Proposal of Muricauda 72 sp.nov. and Muricauda NH166 sp.nov., isolated from seawater.</title>
        <authorList>
            <person name="Cheng H."/>
            <person name="Wu Y.-H."/>
            <person name="Guo L.-L."/>
            <person name="Xu X.-W."/>
        </authorList>
    </citation>
    <scope>NUCLEOTIDE SEQUENCE [LARGE SCALE GENOMIC DNA]</scope>
    <source>
        <strain evidence="1 2">72</strain>
    </source>
</reference>